<dbReference type="Gene3D" id="3.40.50.150">
    <property type="entry name" value="Vaccinia Virus protein VP39"/>
    <property type="match status" value="1"/>
</dbReference>
<evidence type="ECO:0000313" key="3">
    <source>
        <dbReference type="Proteomes" id="UP000584931"/>
    </source>
</evidence>
<evidence type="ECO:0000313" key="2">
    <source>
        <dbReference type="EMBL" id="NYH54870.1"/>
    </source>
</evidence>
<keyword evidence="2" id="KW-0489">Methyltransferase</keyword>
<name>A0A7Z0BM31_9ACTN</name>
<dbReference type="Pfam" id="PF13649">
    <property type="entry name" value="Methyltransf_25"/>
    <property type="match status" value="1"/>
</dbReference>
<dbReference type="SUPFAM" id="SSF53335">
    <property type="entry name" value="S-adenosyl-L-methionine-dependent methyltransferases"/>
    <property type="match status" value="1"/>
</dbReference>
<dbReference type="AlphaFoldDB" id="A0A7Z0BM31"/>
<dbReference type="InterPro" id="IPR029063">
    <property type="entry name" value="SAM-dependent_MTases_sf"/>
</dbReference>
<sequence>MQQIANHEQHRIWNGADGRHWAEHHQRYDTMAAGFTEPLLDAAAIAHAHRVLDIGCGTGQTTRSAARRAYRGHAVGIDLSAPMLERARRTAAAEGVGNAESEPGDAQVHPFPSGGFDAAISRAGVMFFADPVAAFANIGRALRPGGRLAFVCHRDPGEEVQAVFAALAEYLSAPDPNDSAPGTADFADPDHIRTVLGQAGFDEAAAVPTEILSVIGTDAADAADFLLAGQLRDAVHGMDRSALEKARRAVTAALRDCESGGAVRIPARGWLVTARAGL</sequence>
<evidence type="ECO:0000259" key="1">
    <source>
        <dbReference type="Pfam" id="PF13649"/>
    </source>
</evidence>
<dbReference type="GO" id="GO:0008168">
    <property type="term" value="F:methyltransferase activity"/>
    <property type="evidence" value="ECO:0007669"/>
    <property type="project" value="UniProtKB-KW"/>
</dbReference>
<dbReference type="CDD" id="cd02440">
    <property type="entry name" value="AdoMet_MTases"/>
    <property type="match status" value="1"/>
</dbReference>
<dbReference type="EMBL" id="JACCHL010000001">
    <property type="protein sequence ID" value="NYH54870.1"/>
    <property type="molecule type" value="Genomic_DNA"/>
</dbReference>
<reference evidence="2 3" key="1">
    <citation type="submission" date="2020-07" db="EMBL/GenBank/DDBJ databases">
        <title>Sequencing the genomes of 1000 actinobacteria strains.</title>
        <authorList>
            <person name="Klenk H.-P."/>
        </authorList>
    </citation>
    <scope>NUCLEOTIDE SEQUENCE [LARGE SCALE GENOMIC DNA]</scope>
    <source>
        <strain evidence="2 3">DSM 45278</strain>
    </source>
</reference>
<comment type="caution">
    <text evidence="2">The sequence shown here is derived from an EMBL/GenBank/DDBJ whole genome shotgun (WGS) entry which is preliminary data.</text>
</comment>
<dbReference type="Proteomes" id="UP000584931">
    <property type="component" value="Unassembled WGS sequence"/>
</dbReference>
<gene>
    <name evidence="2" type="ORF">HNR06_004459</name>
</gene>
<dbReference type="InterPro" id="IPR041698">
    <property type="entry name" value="Methyltransf_25"/>
</dbReference>
<keyword evidence="2" id="KW-0808">Transferase</keyword>
<dbReference type="PANTHER" id="PTHR43591">
    <property type="entry name" value="METHYLTRANSFERASE"/>
    <property type="match status" value="1"/>
</dbReference>
<feature type="domain" description="Methyltransferase" evidence="1">
    <location>
        <begin position="51"/>
        <end position="146"/>
    </location>
</feature>
<protein>
    <submittedName>
        <fullName evidence="2">SAM-dependent methyltransferase</fullName>
    </submittedName>
</protein>
<dbReference type="GO" id="GO:0032259">
    <property type="term" value="P:methylation"/>
    <property type="evidence" value="ECO:0007669"/>
    <property type="project" value="UniProtKB-KW"/>
</dbReference>
<dbReference type="RefSeq" id="WP_179811159.1">
    <property type="nucleotide sequence ID" value="NZ_JACCHL010000001.1"/>
</dbReference>
<proteinExistence type="predicted"/>
<organism evidence="2 3">
    <name type="scientific">Nocardiopsis sinuspersici</name>
    <dbReference type="NCBI Taxonomy" id="501010"/>
    <lineage>
        <taxon>Bacteria</taxon>
        <taxon>Bacillati</taxon>
        <taxon>Actinomycetota</taxon>
        <taxon>Actinomycetes</taxon>
        <taxon>Streptosporangiales</taxon>
        <taxon>Nocardiopsidaceae</taxon>
        <taxon>Nocardiopsis</taxon>
    </lineage>
</organism>
<accession>A0A7Z0BM31</accession>